<proteinExistence type="predicted"/>
<reference evidence="1" key="1">
    <citation type="submission" date="2022-07" db="EMBL/GenBank/DDBJ databases">
        <title>Genome analysis of Parmales, a sister group of diatoms, reveals the evolutionary specialization of diatoms from phago-mixotrophs to photoautotrophs.</title>
        <authorList>
            <person name="Ban H."/>
            <person name="Sato S."/>
            <person name="Yoshikawa S."/>
            <person name="Kazumasa Y."/>
            <person name="Nakamura Y."/>
            <person name="Ichinomiya M."/>
            <person name="Saitoh K."/>
            <person name="Sato N."/>
            <person name="Blanc-Mathieu R."/>
            <person name="Endo H."/>
            <person name="Kuwata A."/>
            <person name="Ogata H."/>
        </authorList>
    </citation>
    <scope>NUCLEOTIDE SEQUENCE</scope>
</reference>
<keyword evidence="2" id="KW-1185">Reference proteome</keyword>
<evidence type="ECO:0000313" key="2">
    <source>
        <dbReference type="Proteomes" id="UP001165082"/>
    </source>
</evidence>
<accession>A0A9W6ZK73</accession>
<dbReference type="EMBL" id="BRXZ01004623">
    <property type="protein sequence ID" value="GMH52523.1"/>
    <property type="molecule type" value="Genomic_DNA"/>
</dbReference>
<dbReference type="Proteomes" id="UP001165082">
    <property type="component" value="Unassembled WGS sequence"/>
</dbReference>
<gene>
    <name evidence="1" type="ORF">TrRE_jg3448</name>
</gene>
<feature type="non-terminal residue" evidence="1">
    <location>
        <position position="1"/>
    </location>
</feature>
<dbReference type="OrthoDB" id="10005898at2759"/>
<sequence length="269" mass="29751">MASKSTPSIPLPASPMTNLLDLNASVDSLNVPTDGLDKSMKLLGYTCSLLSNALNLSPSLSLASSSFPSLSDGLQSVSNEMSTARYAMRLCSGLPSSLQACRTNGWAWGDLDVEEHLEEGDPDRGSYPYTDRAPRAVDLVERTLPWSMMAYYPLEHLAYAGWNMKGMIWDSAGTGRGGLRDRSRWPSANVLSAVSCWAWLWYIVGDIVVQAERVYRIGMALKKLEGREGKEGPRENLRRALRTHGVMLAREALFLLPGVHWSRLDWAEK</sequence>
<organism evidence="1 2">
    <name type="scientific">Triparma retinervis</name>
    <dbReference type="NCBI Taxonomy" id="2557542"/>
    <lineage>
        <taxon>Eukaryota</taxon>
        <taxon>Sar</taxon>
        <taxon>Stramenopiles</taxon>
        <taxon>Ochrophyta</taxon>
        <taxon>Bolidophyceae</taxon>
        <taxon>Parmales</taxon>
        <taxon>Triparmaceae</taxon>
        <taxon>Triparma</taxon>
    </lineage>
</organism>
<protein>
    <submittedName>
        <fullName evidence="1">Uncharacterized protein</fullName>
    </submittedName>
</protein>
<dbReference type="AlphaFoldDB" id="A0A9W6ZK73"/>
<dbReference type="PANTHER" id="PTHR12652:SF25">
    <property type="entry name" value="MICROBODY (PEROXISOME) PROLIFERATION PROTEIN PEROXIN 11C (EUROFUNG)"/>
    <property type="match status" value="1"/>
</dbReference>
<name>A0A9W6ZK73_9STRA</name>
<dbReference type="PANTHER" id="PTHR12652">
    <property type="entry name" value="PEROXISOMAL BIOGENESIS FACTOR 11"/>
    <property type="match status" value="1"/>
</dbReference>
<comment type="caution">
    <text evidence="1">The sequence shown here is derived from an EMBL/GenBank/DDBJ whole genome shotgun (WGS) entry which is preliminary data.</text>
</comment>
<evidence type="ECO:0000313" key="1">
    <source>
        <dbReference type="EMBL" id="GMH52523.1"/>
    </source>
</evidence>